<keyword evidence="2" id="KW-1185">Reference proteome</keyword>
<reference evidence="1 2" key="1">
    <citation type="submission" date="2020-04" db="EMBL/GenBank/DDBJ databases">
        <authorList>
            <person name="De Canck E."/>
        </authorList>
    </citation>
    <scope>NUCLEOTIDE SEQUENCE [LARGE SCALE GENOMIC DNA]</scope>
    <source>
        <strain evidence="1 2">LMG 29542</strain>
    </source>
</reference>
<accession>A0A6J5F6Q1</accession>
<name>A0A6J5F6Q1_9BURK</name>
<evidence type="ECO:0000313" key="2">
    <source>
        <dbReference type="Proteomes" id="UP000494363"/>
    </source>
</evidence>
<dbReference type="EMBL" id="CADIKH010000122">
    <property type="protein sequence ID" value="CAB3774479.1"/>
    <property type="molecule type" value="Genomic_DNA"/>
</dbReference>
<evidence type="ECO:0000313" key="1">
    <source>
        <dbReference type="EMBL" id="CAB3774479.1"/>
    </source>
</evidence>
<proteinExistence type="predicted"/>
<dbReference type="RefSeq" id="WP_175233053.1">
    <property type="nucleotide sequence ID" value="NZ_CADIKH010000122.1"/>
</dbReference>
<dbReference type="AlphaFoldDB" id="A0A6J5F6Q1"/>
<dbReference type="Proteomes" id="UP000494363">
    <property type="component" value="Unassembled WGS sequence"/>
</dbReference>
<protein>
    <submittedName>
        <fullName evidence="1">Uncharacterized protein</fullName>
    </submittedName>
</protein>
<gene>
    <name evidence="1" type="ORF">LMG29542_07856</name>
</gene>
<sequence length="127" mass="13733">MSEVIEPAVTPLPLETLYLLDAFFDSGSSGTGLQSKRLLVSKVRTIIDVLKSPGAVVGQVHVLRGHASDNAPNKELVCAVSEIHVSAGGVIVYSLENGEKYLVDDRDYPVPLRLLLRSQSMDDNAEE</sequence>
<organism evidence="1 2">
    <name type="scientific">Paraburkholderia humisilvae</name>
    <dbReference type="NCBI Taxonomy" id="627669"/>
    <lineage>
        <taxon>Bacteria</taxon>
        <taxon>Pseudomonadati</taxon>
        <taxon>Pseudomonadota</taxon>
        <taxon>Betaproteobacteria</taxon>
        <taxon>Burkholderiales</taxon>
        <taxon>Burkholderiaceae</taxon>
        <taxon>Paraburkholderia</taxon>
    </lineage>
</organism>